<keyword evidence="1" id="KW-1133">Transmembrane helix</keyword>
<protein>
    <submittedName>
        <fullName evidence="2">DUF4407 domain-containing protein</fullName>
    </submittedName>
</protein>
<feature type="transmembrane region" description="Helical" evidence="1">
    <location>
        <begin position="26"/>
        <end position="52"/>
    </location>
</feature>
<dbReference type="Proteomes" id="UP000326921">
    <property type="component" value="Chromosome"/>
</dbReference>
<evidence type="ECO:0000313" key="2">
    <source>
        <dbReference type="EMBL" id="QGA25018.1"/>
    </source>
</evidence>
<dbReference type="KEGG" id="sphe:GFH32_01165"/>
<dbReference type="EMBL" id="CP045652">
    <property type="protein sequence ID" value="QGA25018.1"/>
    <property type="molecule type" value="Genomic_DNA"/>
</dbReference>
<dbReference type="InterPro" id="IPR025519">
    <property type="entry name" value="DUF4407"/>
</dbReference>
<dbReference type="AlphaFoldDB" id="A0A5Q0QBF2"/>
<accession>A0A5Q0QBF2</accession>
<dbReference type="RefSeq" id="WP_153509340.1">
    <property type="nucleotide sequence ID" value="NZ_CP045652.1"/>
</dbReference>
<organism evidence="2 3">
    <name type="scientific">Sphingobacterium zhuxiongii</name>
    <dbReference type="NCBI Taxonomy" id="2662364"/>
    <lineage>
        <taxon>Bacteria</taxon>
        <taxon>Pseudomonadati</taxon>
        <taxon>Bacteroidota</taxon>
        <taxon>Sphingobacteriia</taxon>
        <taxon>Sphingobacteriales</taxon>
        <taxon>Sphingobacteriaceae</taxon>
        <taxon>Sphingobacterium</taxon>
    </lineage>
</organism>
<reference evidence="2 3" key="1">
    <citation type="submission" date="2019-10" db="EMBL/GenBank/DDBJ databases">
        <authorList>
            <person name="Dong K."/>
        </authorList>
    </citation>
    <scope>NUCLEOTIDE SEQUENCE [LARGE SCALE GENOMIC DNA]</scope>
    <source>
        <strain evidence="3">dk4302</strain>
    </source>
</reference>
<proteinExistence type="predicted"/>
<feature type="transmembrane region" description="Helical" evidence="1">
    <location>
        <begin position="282"/>
        <end position="301"/>
    </location>
</feature>
<feature type="transmembrane region" description="Helical" evidence="1">
    <location>
        <begin position="58"/>
        <end position="76"/>
    </location>
</feature>
<evidence type="ECO:0000256" key="1">
    <source>
        <dbReference type="SAM" id="Phobius"/>
    </source>
</evidence>
<gene>
    <name evidence="2" type="ORF">GFH32_01165</name>
</gene>
<dbReference type="Pfam" id="PF14362">
    <property type="entry name" value="DUF4407"/>
    <property type="match status" value="1"/>
</dbReference>
<keyword evidence="1" id="KW-0472">Membrane</keyword>
<evidence type="ECO:0000313" key="3">
    <source>
        <dbReference type="Proteomes" id="UP000326921"/>
    </source>
</evidence>
<keyword evidence="1" id="KW-0812">Transmembrane</keyword>
<name>A0A5Q0QBF2_9SPHI</name>
<keyword evidence="3" id="KW-1185">Reference proteome</keyword>
<feature type="transmembrane region" description="Helical" evidence="1">
    <location>
        <begin position="97"/>
        <end position="115"/>
    </location>
</feature>
<sequence length="364" mass="41581">MKSFFWWCSGVHRETLERYPEEQNKYVSIGATIFFTGLFAALAGGYALYFVFSGSAFAIFYALIFGLIWGLAIFNLDRYIVLSIDKSRSSGMQLLQAAPRILLAILIGLIISRPLELKIFDKEIREHLRAEYLIQQNAKIDTLNKTFENKYLVEYGQLSVLKTQADSLESSLKTSRQQLNHEIFGTKTEETSGVMGYGPYAKMKENSLNQQQSYLDTLRSEIQQKESVLLQRKKDEGLMDQRILSNQSLDSAVNVAGFADRNAALSNLHKKPDGTINKSTEYAVIFIALLFIFFECLPVFVKLMSGRDAYDNALKNQKEIHNYESDTNVRVEKTAIDKIEDYRVDASIKRRMDKLTHEFSKDDA</sequence>